<keyword evidence="5 6" id="KW-0067">ATP-binding</keyword>
<name>A0A940P426_9ENTE</name>
<keyword evidence="2 6" id="KW-0808">Transferase</keyword>
<keyword evidence="6" id="KW-0423">Lactose metabolism</keyword>
<dbReference type="GO" id="GO:0009024">
    <property type="term" value="F:tagatose-6-phosphate kinase activity"/>
    <property type="evidence" value="ECO:0007669"/>
    <property type="project" value="UniProtKB-EC"/>
</dbReference>
<dbReference type="EMBL" id="JAEEGA010000005">
    <property type="protein sequence ID" value="MBP1041062.1"/>
    <property type="molecule type" value="Genomic_DNA"/>
</dbReference>
<comment type="similarity">
    <text evidence="1">Belongs to the carbohydrate kinase pfkB family.</text>
</comment>
<dbReference type="EC" id="2.7.1.144" evidence="6"/>
<evidence type="ECO:0000256" key="4">
    <source>
        <dbReference type="ARBA" id="ARBA00022777"/>
    </source>
</evidence>
<dbReference type="Gene3D" id="3.40.1190.20">
    <property type="match status" value="1"/>
</dbReference>
<comment type="pathway">
    <text evidence="6">Carbohydrate metabolism; D-tagatose 6-phosphate degradation; D-glyceraldehyde 3-phosphate and glycerone phosphate from D-tagatose 6-phosphate: step 1/2.</text>
</comment>
<dbReference type="Pfam" id="PF00294">
    <property type="entry name" value="PfkB"/>
    <property type="match status" value="1"/>
</dbReference>
<feature type="domain" description="Carbohydrate kinase PfkB" evidence="7">
    <location>
        <begin position="18"/>
        <end position="288"/>
    </location>
</feature>
<dbReference type="PANTHER" id="PTHR46566">
    <property type="entry name" value="1-PHOSPHOFRUCTOKINASE-RELATED"/>
    <property type="match status" value="1"/>
</dbReference>
<sequence>MIHLICPNPAIDRTILLETIDFNVPNRPIETREFPGGKSFNVAYALSYDDLEEEIVIHTMLGGLYGTHLANLAKERGYQVQATAVHKETRMCNILVDMSKKTIIPVYENGFSLDSDTLKQFTDALIRSIQNGDIIVFSGSLMKNMPDDYIVQLEKSLVAKQISAKLCVDTSGEALVQTYEQLTPYLIKINDEEIKALFPDKQLSTVDDYLKLLAEDIKKEIPNFIITLGKMGIVGRIEGELYVGAADPIEAKNPVACGDFFLGRLLKGIVAQQTAEEMLRSALLFSTCNAMTWYPEVSDQQMSELLPTITCQQVTLNGNH</sequence>
<dbReference type="InterPro" id="IPR029056">
    <property type="entry name" value="Ribokinase-like"/>
</dbReference>
<keyword evidence="3 6" id="KW-0547">Nucleotide-binding</keyword>
<evidence type="ECO:0000313" key="8">
    <source>
        <dbReference type="EMBL" id="MBP1041062.1"/>
    </source>
</evidence>
<dbReference type="AlphaFoldDB" id="A0A940P426"/>
<dbReference type="GO" id="GO:0005988">
    <property type="term" value="P:lactose metabolic process"/>
    <property type="evidence" value="ECO:0007669"/>
    <property type="project" value="UniProtKB-KW"/>
</dbReference>
<keyword evidence="9" id="KW-1185">Reference proteome</keyword>
<dbReference type="InterPro" id="IPR011611">
    <property type="entry name" value="PfkB_dom"/>
</dbReference>
<protein>
    <recommendedName>
        <fullName evidence="6">Tagatose-6-phosphate kinase</fullName>
        <ecNumber evidence="6">2.7.1.144</ecNumber>
    </recommendedName>
</protein>
<dbReference type="Proteomes" id="UP000674938">
    <property type="component" value="Unassembled WGS sequence"/>
</dbReference>
<evidence type="ECO:0000256" key="2">
    <source>
        <dbReference type="ARBA" id="ARBA00022679"/>
    </source>
</evidence>
<gene>
    <name evidence="8" type="ORF">I6N95_08610</name>
</gene>
<organism evidence="8 9">
    <name type="scientific">Vagococcus allomyrinae</name>
    <dbReference type="NCBI Taxonomy" id="2794353"/>
    <lineage>
        <taxon>Bacteria</taxon>
        <taxon>Bacillati</taxon>
        <taxon>Bacillota</taxon>
        <taxon>Bacilli</taxon>
        <taxon>Lactobacillales</taxon>
        <taxon>Enterococcaceae</taxon>
        <taxon>Vagococcus</taxon>
    </lineage>
</organism>
<dbReference type="InterPro" id="IPR017583">
    <property type="entry name" value="Tagatose/fructose_Pkinase"/>
</dbReference>
<keyword evidence="4" id="KW-0418">Kinase</keyword>
<evidence type="ECO:0000256" key="5">
    <source>
        <dbReference type="ARBA" id="ARBA00022840"/>
    </source>
</evidence>
<evidence type="ECO:0000313" key="9">
    <source>
        <dbReference type="Proteomes" id="UP000674938"/>
    </source>
</evidence>
<evidence type="ECO:0000256" key="6">
    <source>
        <dbReference type="PIRNR" id="PIRNR000535"/>
    </source>
</evidence>
<accession>A0A940P426</accession>
<comment type="caution">
    <text evidence="8">The sequence shown here is derived from an EMBL/GenBank/DDBJ whole genome shotgun (WGS) entry which is preliminary data.</text>
</comment>
<dbReference type="SUPFAM" id="SSF53613">
    <property type="entry name" value="Ribokinase-like"/>
    <property type="match status" value="1"/>
</dbReference>
<dbReference type="GO" id="GO:0005524">
    <property type="term" value="F:ATP binding"/>
    <property type="evidence" value="ECO:0007669"/>
    <property type="project" value="UniProtKB-KW"/>
</dbReference>
<proteinExistence type="inferred from homology"/>
<comment type="similarity">
    <text evidence="6">Belongs to the carbohydrate kinase PfkB family. LacC subfamily.</text>
</comment>
<comment type="catalytic activity">
    <reaction evidence="6">
        <text>D-tagatofuranose 6-phosphate + ATP = D-tagatofuranose 1,6-bisphosphate + ADP + H(+)</text>
        <dbReference type="Rhea" id="RHEA:12420"/>
        <dbReference type="ChEBI" id="CHEBI:15378"/>
        <dbReference type="ChEBI" id="CHEBI:30616"/>
        <dbReference type="ChEBI" id="CHEBI:58694"/>
        <dbReference type="ChEBI" id="CHEBI:58695"/>
        <dbReference type="ChEBI" id="CHEBI:456216"/>
        <dbReference type="EC" id="2.7.1.144"/>
    </reaction>
</comment>
<dbReference type="RefSeq" id="WP_209526705.1">
    <property type="nucleotide sequence ID" value="NZ_JAEEGA010000005.1"/>
</dbReference>
<evidence type="ECO:0000256" key="1">
    <source>
        <dbReference type="ARBA" id="ARBA00005380"/>
    </source>
</evidence>
<reference evidence="8" key="1">
    <citation type="submission" date="2020-12" db="EMBL/GenBank/DDBJ databases">
        <title>Vagococcus allomyrinae sp. nov. and Enterococcus lavae sp. nov., isolated from the larvae of Allomyrina dichotoma.</title>
        <authorList>
            <person name="Lee S.D."/>
        </authorList>
    </citation>
    <scope>NUCLEOTIDE SEQUENCE</scope>
    <source>
        <strain evidence="8">BWB3-3</strain>
    </source>
</reference>
<dbReference type="PIRSF" id="PIRSF000535">
    <property type="entry name" value="1PFK/6PFK/LacC"/>
    <property type="match status" value="1"/>
</dbReference>
<evidence type="ECO:0000259" key="7">
    <source>
        <dbReference type="Pfam" id="PF00294"/>
    </source>
</evidence>
<evidence type="ECO:0000256" key="3">
    <source>
        <dbReference type="ARBA" id="ARBA00022741"/>
    </source>
</evidence>
<dbReference type="PANTHER" id="PTHR46566:SF2">
    <property type="entry name" value="ATP-DEPENDENT 6-PHOSPHOFRUCTOKINASE ISOZYME 2"/>
    <property type="match status" value="1"/>
</dbReference>